<keyword evidence="2" id="KW-1185">Reference proteome</keyword>
<protein>
    <submittedName>
        <fullName evidence="1">Uncharacterized protein</fullName>
    </submittedName>
</protein>
<reference evidence="1" key="1">
    <citation type="submission" date="2023-06" db="EMBL/GenBank/DDBJ databases">
        <authorList>
            <consortium name="Lawrence Berkeley National Laboratory"/>
            <person name="Ahrendt S."/>
            <person name="Sahu N."/>
            <person name="Indic B."/>
            <person name="Wong-Bajracharya J."/>
            <person name="Merenyi Z."/>
            <person name="Ke H.-M."/>
            <person name="Monk M."/>
            <person name="Kocsube S."/>
            <person name="Drula E."/>
            <person name="Lipzen A."/>
            <person name="Balint B."/>
            <person name="Henrissat B."/>
            <person name="Andreopoulos B."/>
            <person name="Martin F.M."/>
            <person name="Harder C.B."/>
            <person name="Rigling D."/>
            <person name="Ford K.L."/>
            <person name="Foster G.D."/>
            <person name="Pangilinan J."/>
            <person name="Papanicolaou A."/>
            <person name="Barry K."/>
            <person name="LaButti K."/>
            <person name="Viragh M."/>
            <person name="Koriabine M."/>
            <person name="Yan M."/>
            <person name="Riley R."/>
            <person name="Champramary S."/>
            <person name="Plett K.L."/>
            <person name="Tsai I.J."/>
            <person name="Slot J."/>
            <person name="Sipos G."/>
            <person name="Plett J."/>
            <person name="Nagy L.G."/>
            <person name="Grigoriev I.V."/>
        </authorList>
    </citation>
    <scope>NUCLEOTIDE SEQUENCE</scope>
    <source>
        <strain evidence="1">FPL87.14</strain>
    </source>
</reference>
<accession>A0AA39IVY1</accession>
<sequence length="229" mass="25718">MFTSSKLSTSINMNHVCTTENRRDSERHPDSCLSPVLWNLNRITSDPPECPPLGQVEYVPHRHARDKPRISHLLWLNNDVNLEVSLAESIHAMPCLHTLELHSLSLTSNIVWKAPLQWTTHISVMDCALSHQTFCVLVAGATSLEHLRVGGASLRMFEENEKLGSGDNCFSKYLRTLHLDLMRLSHSGRSSKTLTIINWLTCIKGPLPLSRLSLRLLPDQGKSASHIMS</sequence>
<dbReference type="AlphaFoldDB" id="A0AA39IVY1"/>
<name>A0AA39IVY1_9AGAR</name>
<dbReference type="EMBL" id="JAUEPT010000143">
    <property type="protein sequence ID" value="KAK0430557.1"/>
    <property type="molecule type" value="Genomic_DNA"/>
</dbReference>
<evidence type="ECO:0000313" key="1">
    <source>
        <dbReference type="EMBL" id="KAK0430557.1"/>
    </source>
</evidence>
<organism evidence="1 2">
    <name type="scientific">Armillaria borealis</name>
    <dbReference type="NCBI Taxonomy" id="47425"/>
    <lineage>
        <taxon>Eukaryota</taxon>
        <taxon>Fungi</taxon>
        <taxon>Dikarya</taxon>
        <taxon>Basidiomycota</taxon>
        <taxon>Agaricomycotina</taxon>
        <taxon>Agaricomycetes</taxon>
        <taxon>Agaricomycetidae</taxon>
        <taxon>Agaricales</taxon>
        <taxon>Marasmiineae</taxon>
        <taxon>Physalacriaceae</taxon>
        <taxon>Armillaria</taxon>
    </lineage>
</organism>
<evidence type="ECO:0000313" key="2">
    <source>
        <dbReference type="Proteomes" id="UP001175226"/>
    </source>
</evidence>
<proteinExistence type="predicted"/>
<gene>
    <name evidence="1" type="ORF">EV421DRAFT_1912763</name>
</gene>
<comment type="caution">
    <text evidence="1">The sequence shown here is derived from an EMBL/GenBank/DDBJ whole genome shotgun (WGS) entry which is preliminary data.</text>
</comment>
<dbReference type="Proteomes" id="UP001175226">
    <property type="component" value="Unassembled WGS sequence"/>
</dbReference>